<dbReference type="InterPro" id="IPR013783">
    <property type="entry name" value="Ig-like_fold"/>
</dbReference>
<evidence type="ECO:0000313" key="2">
    <source>
        <dbReference type="EMBL" id="KAG8230365.1"/>
    </source>
</evidence>
<dbReference type="InterPro" id="IPR036179">
    <property type="entry name" value="Ig-like_dom_sf"/>
</dbReference>
<dbReference type="AlphaFoldDB" id="A0A8K0K8J7"/>
<dbReference type="Gene3D" id="2.60.40.10">
    <property type="entry name" value="Immunoglobulins"/>
    <property type="match status" value="1"/>
</dbReference>
<name>A0A8K0K8J7_LADFU</name>
<evidence type="ECO:0000259" key="1">
    <source>
        <dbReference type="PROSITE" id="PS50835"/>
    </source>
</evidence>
<keyword evidence="3" id="KW-1185">Reference proteome</keyword>
<protein>
    <recommendedName>
        <fullName evidence="1">Ig-like domain-containing protein</fullName>
    </recommendedName>
</protein>
<accession>A0A8K0K8J7</accession>
<evidence type="ECO:0000313" key="3">
    <source>
        <dbReference type="Proteomes" id="UP000792457"/>
    </source>
</evidence>
<comment type="caution">
    <text evidence="2">The sequence shown here is derived from an EMBL/GenBank/DDBJ whole genome shotgun (WGS) entry which is preliminary data.</text>
</comment>
<sequence length="123" mass="13220">MPKPKSSRSDARSLAYLTESRGPRFTLEPPPLVLFSNASGARVDCAAEGTPTPRVEWLLADGSPAPSVPSSRLALGNGTLLFPPFRGEAFRPDVHTTTYRCSAVNTAGRIISLDVQVRAGRRK</sequence>
<feature type="domain" description="Ig-like" evidence="1">
    <location>
        <begin position="23"/>
        <end position="112"/>
    </location>
</feature>
<dbReference type="Proteomes" id="UP000792457">
    <property type="component" value="Unassembled WGS sequence"/>
</dbReference>
<reference evidence="2" key="1">
    <citation type="submission" date="2013-04" db="EMBL/GenBank/DDBJ databases">
        <authorList>
            <person name="Qu J."/>
            <person name="Murali S.C."/>
            <person name="Bandaranaike D."/>
            <person name="Bellair M."/>
            <person name="Blankenburg K."/>
            <person name="Chao H."/>
            <person name="Dinh H."/>
            <person name="Doddapaneni H."/>
            <person name="Downs B."/>
            <person name="Dugan-Rocha S."/>
            <person name="Elkadiri S."/>
            <person name="Gnanaolivu R.D."/>
            <person name="Hernandez B."/>
            <person name="Javaid M."/>
            <person name="Jayaseelan J.C."/>
            <person name="Lee S."/>
            <person name="Li M."/>
            <person name="Ming W."/>
            <person name="Munidasa M."/>
            <person name="Muniz J."/>
            <person name="Nguyen L."/>
            <person name="Ongeri F."/>
            <person name="Osuji N."/>
            <person name="Pu L.-L."/>
            <person name="Puazo M."/>
            <person name="Qu C."/>
            <person name="Quiroz J."/>
            <person name="Raj R."/>
            <person name="Weissenberger G."/>
            <person name="Xin Y."/>
            <person name="Zou X."/>
            <person name="Han Y."/>
            <person name="Richards S."/>
            <person name="Worley K."/>
            <person name="Muzny D."/>
            <person name="Gibbs R."/>
        </authorList>
    </citation>
    <scope>NUCLEOTIDE SEQUENCE</scope>
    <source>
        <strain evidence="2">Sampled in the wild</strain>
    </source>
</reference>
<reference evidence="2" key="2">
    <citation type="submission" date="2017-10" db="EMBL/GenBank/DDBJ databases">
        <title>Ladona fulva Genome sequencing and assembly.</title>
        <authorList>
            <person name="Murali S."/>
            <person name="Richards S."/>
            <person name="Bandaranaike D."/>
            <person name="Bellair M."/>
            <person name="Blankenburg K."/>
            <person name="Chao H."/>
            <person name="Dinh H."/>
            <person name="Doddapaneni H."/>
            <person name="Dugan-Rocha S."/>
            <person name="Elkadiri S."/>
            <person name="Gnanaolivu R."/>
            <person name="Hernandez B."/>
            <person name="Skinner E."/>
            <person name="Javaid M."/>
            <person name="Lee S."/>
            <person name="Li M."/>
            <person name="Ming W."/>
            <person name="Munidasa M."/>
            <person name="Muniz J."/>
            <person name="Nguyen L."/>
            <person name="Hughes D."/>
            <person name="Osuji N."/>
            <person name="Pu L.-L."/>
            <person name="Puazo M."/>
            <person name="Qu C."/>
            <person name="Quiroz J."/>
            <person name="Raj R."/>
            <person name="Weissenberger G."/>
            <person name="Xin Y."/>
            <person name="Zou X."/>
            <person name="Han Y."/>
            <person name="Worley K."/>
            <person name="Muzny D."/>
            <person name="Gibbs R."/>
        </authorList>
    </citation>
    <scope>NUCLEOTIDE SEQUENCE</scope>
    <source>
        <strain evidence="2">Sampled in the wild</strain>
    </source>
</reference>
<dbReference type="EMBL" id="KZ308482">
    <property type="protein sequence ID" value="KAG8230365.1"/>
    <property type="molecule type" value="Genomic_DNA"/>
</dbReference>
<organism evidence="2 3">
    <name type="scientific">Ladona fulva</name>
    <name type="common">Scarce chaser dragonfly</name>
    <name type="synonym">Libellula fulva</name>
    <dbReference type="NCBI Taxonomy" id="123851"/>
    <lineage>
        <taxon>Eukaryota</taxon>
        <taxon>Metazoa</taxon>
        <taxon>Ecdysozoa</taxon>
        <taxon>Arthropoda</taxon>
        <taxon>Hexapoda</taxon>
        <taxon>Insecta</taxon>
        <taxon>Pterygota</taxon>
        <taxon>Palaeoptera</taxon>
        <taxon>Odonata</taxon>
        <taxon>Epiprocta</taxon>
        <taxon>Anisoptera</taxon>
        <taxon>Libelluloidea</taxon>
        <taxon>Libellulidae</taxon>
        <taxon>Ladona</taxon>
    </lineage>
</organism>
<dbReference type="OrthoDB" id="5969272at2759"/>
<dbReference type="InterPro" id="IPR007110">
    <property type="entry name" value="Ig-like_dom"/>
</dbReference>
<proteinExistence type="predicted"/>
<dbReference type="PROSITE" id="PS50835">
    <property type="entry name" value="IG_LIKE"/>
    <property type="match status" value="1"/>
</dbReference>
<gene>
    <name evidence="2" type="ORF">J437_LFUL011491</name>
</gene>
<dbReference type="SUPFAM" id="SSF48726">
    <property type="entry name" value="Immunoglobulin"/>
    <property type="match status" value="1"/>
</dbReference>